<dbReference type="Gene3D" id="1.10.10.10">
    <property type="entry name" value="Winged helix-like DNA-binding domain superfamily/Winged helix DNA-binding domain"/>
    <property type="match status" value="1"/>
</dbReference>
<dbReference type="Pfam" id="PF08281">
    <property type="entry name" value="Sigma70_r4_2"/>
    <property type="match status" value="1"/>
</dbReference>
<accession>A0ABS3H6C3</accession>
<evidence type="ECO:0000259" key="7">
    <source>
        <dbReference type="Pfam" id="PF08281"/>
    </source>
</evidence>
<dbReference type="RefSeq" id="WP_206902657.1">
    <property type="nucleotide sequence ID" value="NZ_JAFLVT010000004.1"/>
</dbReference>
<protein>
    <submittedName>
        <fullName evidence="8">Sigma-70 family RNA polymerase sigma factor</fullName>
    </submittedName>
</protein>
<dbReference type="InterPro" id="IPR036388">
    <property type="entry name" value="WH-like_DNA-bd_sf"/>
</dbReference>
<keyword evidence="9" id="KW-1185">Reference proteome</keyword>
<keyword evidence="3" id="KW-0731">Sigma factor</keyword>
<evidence type="ECO:0000256" key="3">
    <source>
        <dbReference type="ARBA" id="ARBA00023082"/>
    </source>
</evidence>
<feature type="domain" description="RNA polymerase sigma-70 region 2" evidence="6">
    <location>
        <begin position="21"/>
        <end position="92"/>
    </location>
</feature>
<dbReference type="InterPro" id="IPR007627">
    <property type="entry name" value="RNA_pol_sigma70_r2"/>
</dbReference>
<evidence type="ECO:0000313" key="8">
    <source>
        <dbReference type="EMBL" id="MBO0448455.1"/>
    </source>
</evidence>
<keyword evidence="5" id="KW-0804">Transcription</keyword>
<reference evidence="8 9" key="1">
    <citation type="submission" date="2021-03" db="EMBL/GenBank/DDBJ databases">
        <title>Enterococcal diversity collection.</title>
        <authorList>
            <person name="Gilmore M.S."/>
            <person name="Schwartzman J."/>
            <person name="Van Tyne D."/>
            <person name="Martin M."/>
            <person name="Earl A.M."/>
            <person name="Manson A.L."/>
            <person name="Straub T."/>
            <person name="Salamzade R."/>
            <person name="Saavedra J."/>
            <person name="Lebreton F."/>
            <person name="Prichula J."/>
            <person name="Schaufler K."/>
            <person name="Gaca A."/>
            <person name="Sgardioli B."/>
            <person name="Wagenaar J."/>
            <person name="Strong T."/>
        </authorList>
    </citation>
    <scope>NUCLEOTIDE SEQUENCE [LARGE SCALE GENOMIC DNA]</scope>
    <source>
        <strain evidence="8 9">MJM12</strain>
    </source>
</reference>
<dbReference type="NCBIfam" id="TIGR02937">
    <property type="entry name" value="sigma70-ECF"/>
    <property type="match status" value="1"/>
</dbReference>
<feature type="domain" description="RNA polymerase sigma factor 70 region 4 type 2" evidence="7">
    <location>
        <begin position="119"/>
        <end position="169"/>
    </location>
</feature>
<dbReference type="InterPro" id="IPR013325">
    <property type="entry name" value="RNA_pol_sigma_r2"/>
</dbReference>
<sequence length="184" mass="21553">MKDKEIAAAITLRDEVAFNRLIKEYSKLLWAVGWSIIGKQGSAEDLEELVSDVFLRFWNQPEKYDEKKGSLKNYLALMTKSMALNRLKAQQKIVETDDVFLLETIPEKEQADDAIWRAFFQAIETLSEPTRTICFQRFFLEWKPAFISERLQLSVDEVNRRLYRGKKKIQIIMDKLLKEGAIND</sequence>
<proteinExistence type="inferred from homology"/>
<dbReference type="Pfam" id="PF04542">
    <property type="entry name" value="Sigma70_r2"/>
    <property type="match status" value="1"/>
</dbReference>
<keyword evidence="2" id="KW-0805">Transcription regulation</keyword>
<evidence type="ECO:0000256" key="4">
    <source>
        <dbReference type="ARBA" id="ARBA00023125"/>
    </source>
</evidence>
<evidence type="ECO:0000256" key="1">
    <source>
        <dbReference type="ARBA" id="ARBA00010641"/>
    </source>
</evidence>
<gene>
    <name evidence="8" type="ORF">JZO76_02800</name>
</gene>
<evidence type="ECO:0000256" key="5">
    <source>
        <dbReference type="ARBA" id="ARBA00023163"/>
    </source>
</evidence>
<organism evidence="8 9">
    <name type="scientific">Candidatus Enterococcus myersii</name>
    <dbReference type="NCBI Taxonomy" id="2815322"/>
    <lineage>
        <taxon>Bacteria</taxon>
        <taxon>Bacillati</taxon>
        <taxon>Bacillota</taxon>
        <taxon>Bacilli</taxon>
        <taxon>Lactobacillales</taxon>
        <taxon>Enterococcaceae</taxon>
        <taxon>Enterococcus</taxon>
    </lineage>
</organism>
<evidence type="ECO:0000256" key="2">
    <source>
        <dbReference type="ARBA" id="ARBA00023015"/>
    </source>
</evidence>
<evidence type="ECO:0000259" key="6">
    <source>
        <dbReference type="Pfam" id="PF04542"/>
    </source>
</evidence>
<dbReference type="InterPro" id="IPR039425">
    <property type="entry name" value="RNA_pol_sigma-70-like"/>
</dbReference>
<dbReference type="SUPFAM" id="SSF88946">
    <property type="entry name" value="Sigma2 domain of RNA polymerase sigma factors"/>
    <property type="match status" value="1"/>
</dbReference>
<dbReference type="Gene3D" id="1.10.1740.10">
    <property type="match status" value="1"/>
</dbReference>
<dbReference type="EMBL" id="JAFLVT010000004">
    <property type="protein sequence ID" value="MBO0448455.1"/>
    <property type="molecule type" value="Genomic_DNA"/>
</dbReference>
<dbReference type="SUPFAM" id="SSF88659">
    <property type="entry name" value="Sigma3 and sigma4 domains of RNA polymerase sigma factors"/>
    <property type="match status" value="1"/>
</dbReference>
<evidence type="ECO:0000313" key="9">
    <source>
        <dbReference type="Proteomes" id="UP000664256"/>
    </source>
</evidence>
<comment type="similarity">
    <text evidence="1">Belongs to the sigma-70 factor family. ECF subfamily.</text>
</comment>
<keyword evidence="4" id="KW-0238">DNA-binding</keyword>
<comment type="caution">
    <text evidence="8">The sequence shown here is derived from an EMBL/GenBank/DDBJ whole genome shotgun (WGS) entry which is preliminary data.</text>
</comment>
<dbReference type="Proteomes" id="UP000664256">
    <property type="component" value="Unassembled WGS sequence"/>
</dbReference>
<dbReference type="PANTHER" id="PTHR43133">
    <property type="entry name" value="RNA POLYMERASE ECF-TYPE SIGMA FACTO"/>
    <property type="match status" value="1"/>
</dbReference>
<dbReference type="PANTHER" id="PTHR43133:SF8">
    <property type="entry name" value="RNA POLYMERASE SIGMA FACTOR HI_1459-RELATED"/>
    <property type="match status" value="1"/>
</dbReference>
<dbReference type="InterPro" id="IPR013324">
    <property type="entry name" value="RNA_pol_sigma_r3/r4-like"/>
</dbReference>
<name>A0ABS3H6C3_9ENTE</name>
<dbReference type="InterPro" id="IPR014284">
    <property type="entry name" value="RNA_pol_sigma-70_dom"/>
</dbReference>
<dbReference type="InterPro" id="IPR013249">
    <property type="entry name" value="RNA_pol_sigma70_r4_t2"/>
</dbReference>